<dbReference type="PRINTS" id="PR01543">
    <property type="entry name" value="ANATRNSFRASE"/>
</dbReference>
<dbReference type="PANTHER" id="PTHR11786:SF0">
    <property type="entry name" value="ARYLAMINE N-ACETYLTRANSFERASE 4-RELATED"/>
    <property type="match status" value="1"/>
</dbReference>
<evidence type="ECO:0000313" key="4">
    <source>
        <dbReference type="EMBL" id="WUT45959.1"/>
    </source>
</evidence>
<organism evidence="4 5">
    <name type="scientific">Streptomyces pseudovenezuelae</name>
    <dbReference type="NCBI Taxonomy" id="67350"/>
    <lineage>
        <taxon>Bacteria</taxon>
        <taxon>Bacillati</taxon>
        <taxon>Actinomycetota</taxon>
        <taxon>Actinomycetes</taxon>
        <taxon>Kitasatosporales</taxon>
        <taxon>Streptomycetaceae</taxon>
        <taxon>Streptomyces</taxon>
        <taxon>Streptomyces aurantiacus group</taxon>
    </lineage>
</organism>
<evidence type="ECO:0000313" key="5">
    <source>
        <dbReference type="Proteomes" id="UP001432168"/>
    </source>
</evidence>
<dbReference type="Proteomes" id="UP001432168">
    <property type="component" value="Chromosome"/>
</dbReference>
<dbReference type="EMBL" id="CP109011">
    <property type="protein sequence ID" value="WUT45959.1"/>
    <property type="molecule type" value="Genomic_DNA"/>
</dbReference>
<accession>A0ABZ1X1M6</accession>
<dbReference type="InterPro" id="IPR053710">
    <property type="entry name" value="Arylamine_NAT_domain_sf"/>
</dbReference>
<evidence type="ECO:0000256" key="3">
    <source>
        <dbReference type="SAM" id="MobiDB-lite"/>
    </source>
</evidence>
<proteinExistence type="inferred from homology"/>
<dbReference type="InterPro" id="IPR001447">
    <property type="entry name" value="Arylamine_N-AcTrfase"/>
</dbReference>
<evidence type="ECO:0000256" key="2">
    <source>
        <dbReference type="RuleBase" id="RU003452"/>
    </source>
</evidence>
<gene>
    <name evidence="4" type="ORF">OG929_28300</name>
</gene>
<dbReference type="InterPro" id="IPR038765">
    <property type="entry name" value="Papain-like_cys_pep_sf"/>
</dbReference>
<sequence>MSTPSSVFDLDAYARRIGYSGPFAPTQQVLRDICRAHALSVPFESLDAMESRLVLQDDLLFDKVVTDRRGGACFENHTLFHRVLREIGFDVSILGAYMWRPHHAEYSRVYAHMLLKVRLEETDWLVDVSFSHDTFIEPVPYVQGEFEQRGWRFRISGAPGVPGGEGVEGDCDVVERRGADGQWVPLYKFAAEPREVREFQECLDYLSGPDSRSQIMNTLICARTLPEGKLTVINDLLITSRPGEESVRRLRSAEEASAFLDLIFEDHAPLSARARRIWRERFGTEADGSEAQDRPRSAEPAPAPEAPAVAASDW</sequence>
<feature type="region of interest" description="Disordered" evidence="3">
    <location>
        <begin position="283"/>
        <end position="314"/>
    </location>
</feature>
<comment type="similarity">
    <text evidence="1 2">Belongs to the arylamine N-acetyltransferase family.</text>
</comment>
<name>A0ABZ1X1M6_9ACTN</name>
<dbReference type="RefSeq" id="WP_329266880.1">
    <property type="nucleotide sequence ID" value="NZ_CP108992.1"/>
</dbReference>
<protein>
    <submittedName>
        <fullName evidence="4">Arylamine N-acetyltransferase</fullName>
    </submittedName>
</protein>
<reference evidence="4" key="1">
    <citation type="submission" date="2022-10" db="EMBL/GenBank/DDBJ databases">
        <title>The complete genomes of actinobacterial strains from the NBC collection.</title>
        <authorList>
            <person name="Joergensen T.S."/>
            <person name="Alvarez Arevalo M."/>
            <person name="Sterndorff E.B."/>
            <person name="Faurdal D."/>
            <person name="Vuksanovic O."/>
            <person name="Mourched A.-S."/>
            <person name="Charusanti P."/>
            <person name="Shaw S."/>
            <person name="Blin K."/>
            <person name="Weber T."/>
        </authorList>
    </citation>
    <scope>NUCLEOTIDE SEQUENCE</scope>
    <source>
        <strain evidence="4">NBC_00686</strain>
    </source>
</reference>
<dbReference type="SUPFAM" id="SSF54001">
    <property type="entry name" value="Cysteine proteinases"/>
    <property type="match status" value="1"/>
</dbReference>
<evidence type="ECO:0000256" key="1">
    <source>
        <dbReference type="ARBA" id="ARBA00006547"/>
    </source>
</evidence>
<dbReference type="Gene3D" id="3.30.2140.20">
    <property type="match status" value="1"/>
</dbReference>
<dbReference type="Pfam" id="PF00797">
    <property type="entry name" value="Acetyltransf_2"/>
    <property type="match status" value="1"/>
</dbReference>
<dbReference type="PANTHER" id="PTHR11786">
    <property type="entry name" value="N-HYDROXYARYLAMINE O-ACETYLTRANSFERASE"/>
    <property type="match status" value="1"/>
</dbReference>
<keyword evidence="5" id="KW-1185">Reference proteome</keyword>